<evidence type="ECO:0000313" key="3">
    <source>
        <dbReference type="EMBL" id="RAI92233.1"/>
    </source>
</evidence>
<evidence type="ECO:0000259" key="1">
    <source>
        <dbReference type="Pfam" id="PF13173"/>
    </source>
</evidence>
<dbReference type="InterPro" id="IPR041682">
    <property type="entry name" value="AAA_14"/>
</dbReference>
<feature type="domain" description="AAA" evidence="1">
    <location>
        <begin position="18"/>
        <end position="137"/>
    </location>
</feature>
<name>A0A327PKV2_9BACT</name>
<gene>
    <name evidence="3" type="ORF">LV83_01462</name>
</gene>
<dbReference type="Proteomes" id="UP000249610">
    <property type="component" value="Unassembled WGS sequence"/>
</dbReference>
<organism evidence="3 4">
    <name type="scientific">Algoriphagus yeomjeoni</name>
    <dbReference type="NCBI Taxonomy" id="291403"/>
    <lineage>
        <taxon>Bacteria</taxon>
        <taxon>Pseudomonadati</taxon>
        <taxon>Bacteroidota</taxon>
        <taxon>Cytophagia</taxon>
        <taxon>Cytophagales</taxon>
        <taxon>Cyclobacteriaceae</taxon>
        <taxon>Algoriphagus</taxon>
    </lineage>
</organism>
<sequence>MIKRKLQEVIEKRLFKGKAILVFGPRQSGKSTLIEKILQEKEYLYLNGDDADTSYILSNTTATKLKIATGKHTFIFIDEAQRIPNIGITLKLFTDQIKSVQVIATGSSAFELSSQVNEPLTGRKYEYMLYPLSFEEMVAHHGLIQEKRFLEHRLIYGYYPEIVIKTGEEIELLKLLSNSYLYKDLLMLEQVKKPLILGKLLKALALQVGSEVNFQEIAQTIGSDPKTVDKYIDLLEKTFVVFRLPALSRNVRNEIKKGKKIYFYDCGIRNAVINNFKPFSERTDTGALWENYLIAERLKYLQYRNIEAERYFWRTTQQQEIDYLEENVEGLFAYEFKWSKHASVRFPTTFSTNYPNAQSKMITPANMEEFIL</sequence>
<dbReference type="Pfam" id="PF13173">
    <property type="entry name" value="AAA_14"/>
    <property type="match status" value="1"/>
</dbReference>
<evidence type="ECO:0008006" key="5">
    <source>
        <dbReference type="Google" id="ProtNLM"/>
    </source>
</evidence>
<comment type="caution">
    <text evidence="3">The sequence shown here is derived from an EMBL/GenBank/DDBJ whole genome shotgun (WGS) entry which is preliminary data.</text>
</comment>
<reference evidence="3 4" key="1">
    <citation type="submission" date="2018-06" db="EMBL/GenBank/DDBJ databases">
        <title>Genomic Encyclopedia of Archaeal and Bacterial Type Strains, Phase II (KMG-II): from individual species to whole genera.</title>
        <authorList>
            <person name="Goeker M."/>
        </authorList>
    </citation>
    <scope>NUCLEOTIDE SEQUENCE [LARGE SCALE GENOMIC DNA]</scope>
    <source>
        <strain evidence="3 4">DSM 23446</strain>
    </source>
</reference>
<feature type="domain" description="DUF4143" evidence="2">
    <location>
        <begin position="183"/>
        <end position="339"/>
    </location>
</feature>
<protein>
    <recommendedName>
        <fullName evidence="5">AAA+ ATPase domain-containing protein</fullName>
    </recommendedName>
</protein>
<dbReference type="RefSeq" id="WP_111610860.1">
    <property type="nucleotide sequence ID" value="NZ_QLLK01000003.1"/>
</dbReference>
<dbReference type="EMBL" id="QLLK01000003">
    <property type="protein sequence ID" value="RAI92233.1"/>
    <property type="molecule type" value="Genomic_DNA"/>
</dbReference>
<dbReference type="PANTHER" id="PTHR43566:SF1">
    <property type="entry name" value="AAA+ ATPASE DOMAIN-CONTAINING PROTEIN"/>
    <property type="match status" value="1"/>
</dbReference>
<dbReference type="OrthoDB" id="9778168at2"/>
<dbReference type="Pfam" id="PF13635">
    <property type="entry name" value="DUF4143"/>
    <property type="match status" value="1"/>
</dbReference>
<keyword evidence="4" id="KW-1185">Reference proteome</keyword>
<dbReference type="SUPFAM" id="SSF52540">
    <property type="entry name" value="P-loop containing nucleoside triphosphate hydrolases"/>
    <property type="match status" value="1"/>
</dbReference>
<proteinExistence type="predicted"/>
<dbReference type="Gene3D" id="3.40.50.300">
    <property type="entry name" value="P-loop containing nucleotide triphosphate hydrolases"/>
    <property type="match status" value="1"/>
</dbReference>
<dbReference type="InterPro" id="IPR025420">
    <property type="entry name" value="DUF4143"/>
</dbReference>
<dbReference type="InterPro" id="IPR027417">
    <property type="entry name" value="P-loop_NTPase"/>
</dbReference>
<evidence type="ECO:0000313" key="4">
    <source>
        <dbReference type="Proteomes" id="UP000249610"/>
    </source>
</evidence>
<dbReference type="AlphaFoldDB" id="A0A327PKV2"/>
<dbReference type="CDD" id="cd00009">
    <property type="entry name" value="AAA"/>
    <property type="match status" value="1"/>
</dbReference>
<accession>A0A327PKV2</accession>
<evidence type="ECO:0000259" key="2">
    <source>
        <dbReference type="Pfam" id="PF13635"/>
    </source>
</evidence>
<dbReference type="PANTHER" id="PTHR43566">
    <property type="entry name" value="CONSERVED PROTEIN"/>
    <property type="match status" value="1"/>
</dbReference>